<dbReference type="EMBL" id="JARJOW010000002">
    <property type="protein sequence ID" value="MDF5689766.1"/>
    <property type="molecule type" value="Genomic_DNA"/>
</dbReference>
<feature type="transmembrane region" description="Helical" evidence="1">
    <location>
        <begin position="206"/>
        <end position="227"/>
    </location>
</feature>
<reference evidence="2 3" key="1">
    <citation type="submission" date="2023-03" db="EMBL/GenBank/DDBJ databases">
        <title>Genome sequencing of Aquirufa.</title>
        <authorList>
            <person name="Pitt A."/>
            <person name="Hahn M.W."/>
        </authorList>
    </citation>
    <scope>NUCLEOTIDE SEQUENCE [LARGE SCALE GENOMIC DNA]</scope>
    <source>
        <strain evidence="2 3">WAEICH-18A</strain>
    </source>
</reference>
<dbReference type="Proteomes" id="UP001321344">
    <property type="component" value="Unassembled WGS sequence"/>
</dbReference>
<gene>
    <name evidence="2" type="ORF">PQG43_02720</name>
</gene>
<sequence>MNFTQLFIILLSLFSGIYLLILWRYWRNSSGIFRISGIFIFKILARLSIFLLFFWLFISYLEPAGNTRNLADPLLVSYRLPQSFTQSKERWQEAQSLISEDLKRTQPVYASLTISKGNPVNTETIIPTTPLQSFMGLLENPEVLNLKHSVLRFENSVKGVGNEFNQISKIVKRGNLSQEFTLTNQETSYFTFLSSNNWTELVDMKVYLLILLLILITSDLLFILHIIKI</sequence>
<keyword evidence="1" id="KW-0812">Transmembrane</keyword>
<feature type="transmembrane region" description="Helical" evidence="1">
    <location>
        <begin position="38"/>
        <end position="58"/>
    </location>
</feature>
<comment type="caution">
    <text evidence="2">The sequence shown here is derived from an EMBL/GenBank/DDBJ whole genome shotgun (WGS) entry which is preliminary data.</text>
</comment>
<proteinExistence type="predicted"/>
<evidence type="ECO:0000313" key="2">
    <source>
        <dbReference type="EMBL" id="MDF5689766.1"/>
    </source>
</evidence>
<keyword evidence="1" id="KW-0472">Membrane</keyword>
<dbReference type="RefSeq" id="WP_276343616.1">
    <property type="nucleotide sequence ID" value="NZ_JARJOW010000002.1"/>
</dbReference>
<protein>
    <submittedName>
        <fullName evidence="2">Uncharacterized protein</fullName>
    </submittedName>
</protein>
<name>A0ABT6BH28_9BACT</name>
<feature type="transmembrane region" description="Helical" evidence="1">
    <location>
        <begin position="6"/>
        <end position="26"/>
    </location>
</feature>
<evidence type="ECO:0000256" key="1">
    <source>
        <dbReference type="SAM" id="Phobius"/>
    </source>
</evidence>
<organism evidence="2 3">
    <name type="scientific">Aquirufa aurantiipilula</name>
    <dbReference type="NCBI Taxonomy" id="2696561"/>
    <lineage>
        <taxon>Bacteria</taxon>
        <taxon>Pseudomonadati</taxon>
        <taxon>Bacteroidota</taxon>
        <taxon>Cytophagia</taxon>
        <taxon>Cytophagales</taxon>
        <taxon>Flectobacillaceae</taxon>
        <taxon>Aquirufa</taxon>
    </lineage>
</organism>
<keyword evidence="3" id="KW-1185">Reference proteome</keyword>
<accession>A0ABT6BH28</accession>
<keyword evidence="1" id="KW-1133">Transmembrane helix</keyword>
<evidence type="ECO:0000313" key="3">
    <source>
        <dbReference type="Proteomes" id="UP001321344"/>
    </source>
</evidence>